<dbReference type="Pfam" id="PF01209">
    <property type="entry name" value="Ubie_methyltran"/>
    <property type="match status" value="1"/>
</dbReference>
<dbReference type="EMBL" id="JADHEI010000053">
    <property type="protein sequence ID" value="MBF2735848.1"/>
    <property type="molecule type" value="Genomic_DNA"/>
</dbReference>
<dbReference type="Gene3D" id="3.40.50.150">
    <property type="entry name" value="Vaccinia Virus protein VP39"/>
    <property type="match status" value="1"/>
</dbReference>
<dbReference type="AlphaFoldDB" id="A0A930XYG3"/>
<dbReference type="Proteomes" id="UP000604381">
    <property type="component" value="Unassembled WGS sequence"/>
</dbReference>
<dbReference type="GO" id="GO:0032259">
    <property type="term" value="P:methylation"/>
    <property type="evidence" value="ECO:0007669"/>
    <property type="project" value="UniProtKB-KW"/>
</dbReference>
<evidence type="ECO:0000313" key="2">
    <source>
        <dbReference type="Proteomes" id="UP000604381"/>
    </source>
</evidence>
<reference evidence="1" key="1">
    <citation type="submission" date="2020-10" db="EMBL/GenBank/DDBJ databases">
        <title>An improved Amphimedon queenslandica hologenome assembly reveals how three proteobacterial symbionts can extend the metabolic phenotypic of their marine sponge host.</title>
        <authorList>
            <person name="Degnan B."/>
            <person name="Degnan S."/>
            <person name="Xiang X."/>
        </authorList>
    </citation>
    <scope>NUCLEOTIDE SEQUENCE</scope>
    <source>
        <strain evidence="1">AqS2</strain>
    </source>
</reference>
<gene>
    <name evidence="1" type="ORF">ISN26_07255</name>
</gene>
<feature type="non-terminal residue" evidence="1">
    <location>
        <position position="1"/>
    </location>
</feature>
<keyword evidence="1" id="KW-0808">Transferase</keyword>
<name>A0A930XYG3_9GAMM</name>
<organism evidence="1 2">
    <name type="scientific">Candidatus Amphirhobacter heronislandensis</name>
    <dbReference type="NCBI Taxonomy" id="1732024"/>
    <lineage>
        <taxon>Bacteria</taxon>
        <taxon>Pseudomonadati</taxon>
        <taxon>Pseudomonadota</taxon>
        <taxon>Gammaproteobacteria</taxon>
        <taxon>Candidatus Tethybacterales</taxon>
        <taxon>Candidatus Tethybacteraceae</taxon>
        <taxon>Candidatus Amphirhobacter</taxon>
    </lineage>
</organism>
<comment type="caution">
    <text evidence="1">The sequence shown here is derived from an EMBL/GenBank/DDBJ whole genome shotgun (WGS) entry which is preliminary data.</text>
</comment>
<evidence type="ECO:0000313" key="1">
    <source>
        <dbReference type="EMBL" id="MBF2735848.1"/>
    </source>
</evidence>
<protein>
    <submittedName>
        <fullName evidence="1">Class I SAM-dependent methyltransferase</fullName>
    </submittedName>
</protein>
<keyword evidence="1" id="KW-0489">Methyltransferase</keyword>
<dbReference type="GO" id="GO:0008168">
    <property type="term" value="F:methyltransferase activity"/>
    <property type="evidence" value="ECO:0007669"/>
    <property type="project" value="UniProtKB-KW"/>
</dbReference>
<dbReference type="InterPro" id="IPR029063">
    <property type="entry name" value="SAM-dependent_MTases_sf"/>
</dbReference>
<sequence length="70" mass="7565">HRRYLLEGLPSIGAALADDEASYRYLGESILAHPPAEEVAAWLRDAGLAEVSWLKLAGGIVAVHRGWKLG</sequence>
<accession>A0A930XYG3</accession>
<keyword evidence="2" id="KW-1185">Reference proteome</keyword>
<proteinExistence type="predicted"/>